<name>A0A8H9IQ94_9GAMM</name>
<evidence type="ECO:0000256" key="1">
    <source>
        <dbReference type="SAM" id="Phobius"/>
    </source>
</evidence>
<evidence type="ECO:0000313" key="3">
    <source>
        <dbReference type="EMBL" id="GHD53746.1"/>
    </source>
</evidence>
<reference evidence="4" key="1">
    <citation type="journal article" date="2019" name="Int. J. Syst. Evol. Microbiol.">
        <title>The Global Catalogue of Microorganisms (GCM) 10K type strain sequencing project: providing services to taxonomists for standard genome sequencing and annotation.</title>
        <authorList>
            <consortium name="The Broad Institute Genomics Platform"/>
            <consortium name="The Broad Institute Genome Sequencing Center for Infectious Disease"/>
            <person name="Wu L."/>
            <person name="Ma J."/>
        </authorList>
    </citation>
    <scope>NUCLEOTIDE SEQUENCE [LARGE SCALE GENOMIC DNA]</scope>
    <source>
        <strain evidence="4">KCTC 22154</strain>
    </source>
</reference>
<accession>A0A8H9IQ94</accession>
<sequence length="150" mass="16541">MTAQKRDYGDALVLIGLASFTLWYLMDAIRVSATPQNLLLILPMALLVLALIALEVVLRLKKGTLLTQDQQEEPLLRTLPVVGLFAAYVMSLETLGFDLATVAFIASFLILKGERNWLAVFGFSALFGLGAAFFFSRMLPYPMTLLLLPS</sequence>
<keyword evidence="1" id="KW-0812">Transmembrane</keyword>
<feature type="domain" description="DUF1468" evidence="2">
    <location>
        <begin position="11"/>
        <end position="142"/>
    </location>
</feature>
<feature type="transmembrane region" description="Helical" evidence="1">
    <location>
        <begin position="7"/>
        <end position="26"/>
    </location>
</feature>
<feature type="transmembrane region" description="Helical" evidence="1">
    <location>
        <begin position="79"/>
        <end position="111"/>
    </location>
</feature>
<keyword evidence="4" id="KW-1185">Reference proteome</keyword>
<dbReference type="RefSeq" id="WP_016916242.1">
    <property type="nucleotide sequence ID" value="NZ_BMXN01000001.1"/>
</dbReference>
<dbReference type="Proteomes" id="UP000623776">
    <property type="component" value="Unassembled WGS sequence"/>
</dbReference>
<evidence type="ECO:0000313" key="4">
    <source>
        <dbReference type="Proteomes" id="UP000623776"/>
    </source>
</evidence>
<dbReference type="AlphaFoldDB" id="A0A8H9IQ94"/>
<dbReference type="InterPro" id="IPR009936">
    <property type="entry name" value="DUF1468"/>
</dbReference>
<organism evidence="3 4">
    <name type="scientific">Vreelandella hamiltonii</name>
    <dbReference type="NCBI Taxonomy" id="502829"/>
    <lineage>
        <taxon>Bacteria</taxon>
        <taxon>Pseudomonadati</taxon>
        <taxon>Pseudomonadota</taxon>
        <taxon>Gammaproteobacteria</taxon>
        <taxon>Oceanospirillales</taxon>
        <taxon>Halomonadaceae</taxon>
        <taxon>Vreelandella</taxon>
    </lineage>
</organism>
<comment type="caution">
    <text evidence="3">The sequence shown here is derived from an EMBL/GenBank/DDBJ whole genome shotgun (WGS) entry which is preliminary data.</text>
</comment>
<dbReference type="Pfam" id="PF07331">
    <property type="entry name" value="TctB"/>
    <property type="match status" value="1"/>
</dbReference>
<gene>
    <name evidence="3" type="ORF">GCM10007157_01400</name>
</gene>
<feature type="transmembrane region" description="Helical" evidence="1">
    <location>
        <begin position="117"/>
        <end position="135"/>
    </location>
</feature>
<feature type="transmembrane region" description="Helical" evidence="1">
    <location>
        <begin position="38"/>
        <end position="58"/>
    </location>
</feature>
<keyword evidence="1" id="KW-1133">Transmembrane helix</keyword>
<protein>
    <recommendedName>
        <fullName evidence="2">DUF1468 domain-containing protein</fullName>
    </recommendedName>
</protein>
<evidence type="ECO:0000259" key="2">
    <source>
        <dbReference type="Pfam" id="PF07331"/>
    </source>
</evidence>
<proteinExistence type="predicted"/>
<keyword evidence="1" id="KW-0472">Membrane</keyword>
<dbReference type="EMBL" id="BMXN01000001">
    <property type="protein sequence ID" value="GHD53746.1"/>
    <property type="molecule type" value="Genomic_DNA"/>
</dbReference>